<protein>
    <submittedName>
        <fullName evidence="1">Uncharacterized protein</fullName>
    </submittedName>
</protein>
<accession>D4B988</accession>
<name>D4B988_9ENTR</name>
<proteinExistence type="predicted"/>
<dbReference type="AlphaFoldDB" id="D4B988"/>
<dbReference type="EMBL" id="ABWL02000006">
    <property type="protein sequence ID" value="EFE08749.1"/>
    <property type="molecule type" value="Genomic_DNA"/>
</dbReference>
<comment type="caution">
    <text evidence="1">The sequence shown here is derived from an EMBL/GenBank/DDBJ whole genome shotgun (WGS) entry which is preliminary data.</text>
</comment>
<evidence type="ECO:0000313" key="2">
    <source>
        <dbReference type="Proteomes" id="UP000003880"/>
    </source>
</evidence>
<sequence length="44" mass="5217">MQLSQVLRKSKVLAHKMQLVFGRKIKWTSLKEMTGRFVIEKTIQ</sequence>
<gene>
    <name evidence="1" type="ORF">CIT292_07028</name>
</gene>
<evidence type="ECO:0000313" key="1">
    <source>
        <dbReference type="EMBL" id="EFE08749.1"/>
    </source>
</evidence>
<organism evidence="1 2">
    <name type="scientific">Citrobacter youngae ATCC 29220</name>
    <dbReference type="NCBI Taxonomy" id="500640"/>
    <lineage>
        <taxon>Bacteria</taxon>
        <taxon>Pseudomonadati</taxon>
        <taxon>Pseudomonadota</taxon>
        <taxon>Gammaproteobacteria</taxon>
        <taxon>Enterobacterales</taxon>
        <taxon>Enterobacteriaceae</taxon>
        <taxon>Citrobacter</taxon>
        <taxon>Citrobacter freundii complex</taxon>
    </lineage>
</organism>
<dbReference type="HOGENOM" id="CLU_3214199_0_0_6"/>
<reference evidence="1 2" key="1">
    <citation type="submission" date="2010-02" db="EMBL/GenBank/DDBJ databases">
        <authorList>
            <person name="Weinstock G."/>
            <person name="Sodergren E."/>
            <person name="Clifton S."/>
            <person name="Fulton L."/>
            <person name="Fulton B."/>
            <person name="Courtney L."/>
            <person name="Fronick C."/>
            <person name="Harrison M."/>
            <person name="Strong C."/>
            <person name="Farmer C."/>
            <person name="Delahaunty K."/>
            <person name="Markovic C."/>
            <person name="Hall O."/>
            <person name="Minx P."/>
            <person name="Tomlinson C."/>
            <person name="Mitreva M."/>
            <person name="Nelson J."/>
            <person name="Hou S."/>
            <person name="Wollam A."/>
            <person name="Pepin K.H."/>
            <person name="Johnson M."/>
            <person name="Bhonagiri V."/>
            <person name="Zhang X."/>
            <person name="Suruliraj S."/>
            <person name="Warren W."/>
            <person name="Chinwalla A."/>
            <person name="Mardis E.R."/>
            <person name="Wilson R.K."/>
        </authorList>
    </citation>
    <scope>NUCLEOTIDE SEQUENCE [LARGE SCALE GENOMIC DNA]</scope>
    <source>
        <strain evidence="1 2">ATCC 29220</strain>
    </source>
</reference>
<dbReference type="Proteomes" id="UP000003880">
    <property type="component" value="Unassembled WGS sequence"/>
</dbReference>